<dbReference type="PANTHER" id="PTHR31793">
    <property type="entry name" value="4-HYDROXYBENZOYL-COA THIOESTERASE FAMILY MEMBER"/>
    <property type="match status" value="1"/>
</dbReference>
<dbReference type="CDD" id="cd00586">
    <property type="entry name" value="4HBT"/>
    <property type="match status" value="1"/>
</dbReference>
<dbReference type="InterPro" id="IPR050563">
    <property type="entry name" value="4-hydroxybenzoyl-CoA_TE"/>
</dbReference>
<feature type="domain" description="Thioesterase" evidence="3">
    <location>
        <begin position="19"/>
        <end position="99"/>
    </location>
</feature>
<keyword evidence="2" id="KW-0378">Hydrolase</keyword>
<comment type="similarity">
    <text evidence="1">Belongs to the 4-hydroxybenzoyl-CoA thioesterase family.</text>
</comment>
<dbReference type="Pfam" id="PF03061">
    <property type="entry name" value="4HBT"/>
    <property type="match status" value="1"/>
</dbReference>
<dbReference type="GO" id="GO:0047617">
    <property type="term" value="F:fatty acyl-CoA hydrolase activity"/>
    <property type="evidence" value="ECO:0007669"/>
    <property type="project" value="TreeGrafter"/>
</dbReference>
<dbReference type="Proteomes" id="UP000446786">
    <property type="component" value="Unassembled WGS sequence"/>
</dbReference>
<dbReference type="InterPro" id="IPR006683">
    <property type="entry name" value="Thioestr_dom"/>
</dbReference>
<protein>
    <submittedName>
        <fullName evidence="4">Acyl-CoA thioesterase</fullName>
    </submittedName>
</protein>
<dbReference type="EMBL" id="WTYE01000001">
    <property type="protein sequence ID" value="MXP30801.1"/>
    <property type="molecule type" value="Genomic_DNA"/>
</dbReference>
<reference evidence="4 6" key="1">
    <citation type="submission" date="2019-12" db="EMBL/GenBank/DDBJ databases">
        <title>Genomic-based taxomic classification of the family Erythrobacteraceae.</title>
        <authorList>
            <person name="Xu L."/>
        </authorList>
    </citation>
    <scope>NUCLEOTIDE SEQUENCE [LARGE SCALE GENOMIC DNA]</scope>
    <source>
        <strain evidence="4 6">JCM 16677</strain>
    </source>
</reference>
<accession>A0A845APK6</accession>
<keyword evidence="6" id="KW-1185">Reference proteome</keyword>
<name>A0A845APK6_9SPHN</name>
<comment type="caution">
    <text evidence="4">The sequence shown here is derived from an EMBL/GenBank/DDBJ whole genome shotgun (WGS) entry which is preliminary data.</text>
</comment>
<dbReference type="PANTHER" id="PTHR31793:SF27">
    <property type="entry name" value="NOVEL THIOESTERASE SUPERFAMILY DOMAIN AND SAPOSIN A-TYPE DOMAIN CONTAINING PROTEIN (0610012H03RIK)"/>
    <property type="match status" value="1"/>
</dbReference>
<dbReference type="RefSeq" id="WP_160778313.1">
    <property type="nucleotide sequence ID" value="NZ_BAAAZF010000001.1"/>
</dbReference>
<gene>
    <name evidence="4" type="ORF">GRI94_03070</name>
    <name evidence="5" type="ORF">GRI94_17160</name>
</gene>
<dbReference type="InterPro" id="IPR029069">
    <property type="entry name" value="HotDog_dom_sf"/>
</dbReference>
<dbReference type="SUPFAM" id="SSF54637">
    <property type="entry name" value="Thioesterase/thiol ester dehydrase-isomerase"/>
    <property type="match status" value="1"/>
</dbReference>
<dbReference type="EMBL" id="WTYE01000001">
    <property type="protein sequence ID" value="MXP33561.1"/>
    <property type="molecule type" value="Genomic_DNA"/>
</dbReference>
<proteinExistence type="inferred from homology"/>
<evidence type="ECO:0000313" key="6">
    <source>
        <dbReference type="Proteomes" id="UP000446786"/>
    </source>
</evidence>
<dbReference type="Gene3D" id="3.10.129.10">
    <property type="entry name" value="Hotdog Thioesterase"/>
    <property type="match status" value="1"/>
</dbReference>
<dbReference type="AlphaFoldDB" id="A0A845APK6"/>
<dbReference type="OrthoDB" id="9799036at2"/>
<evidence type="ECO:0000256" key="1">
    <source>
        <dbReference type="ARBA" id="ARBA00005953"/>
    </source>
</evidence>
<evidence type="ECO:0000313" key="4">
    <source>
        <dbReference type="EMBL" id="MXP30801.1"/>
    </source>
</evidence>
<evidence type="ECO:0000259" key="3">
    <source>
        <dbReference type="Pfam" id="PF03061"/>
    </source>
</evidence>
<evidence type="ECO:0000256" key="2">
    <source>
        <dbReference type="ARBA" id="ARBA00022801"/>
    </source>
</evidence>
<sequence>MTQSFRHRFRVRYAEVDPQGVVFNSRYLEYADILVTEYWEAAGLHVAGEDSLEFHVAQANVTFKKPIRLREWVEGRAVTTRIGNSSMAQRIELHGEGGAEDLRAAIDLVQVHVDLETGMPVPIPNRVRGLFADTLVAA</sequence>
<evidence type="ECO:0000313" key="5">
    <source>
        <dbReference type="EMBL" id="MXP33561.1"/>
    </source>
</evidence>
<organism evidence="4 6">
    <name type="scientific">Parerythrobacter jejuensis</name>
    <dbReference type="NCBI Taxonomy" id="795812"/>
    <lineage>
        <taxon>Bacteria</taxon>
        <taxon>Pseudomonadati</taxon>
        <taxon>Pseudomonadota</taxon>
        <taxon>Alphaproteobacteria</taxon>
        <taxon>Sphingomonadales</taxon>
        <taxon>Erythrobacteraceae</taxon>
        <taxon>Parerythrobacter</taxon>
    </lineage>
</organism>